<comment type="caution">
    <text evidence="1">The sequence shown here is derived from an EMBL/GenBank/DDBJ whole genome shotgun (WGS) entry which is preliminary data.</text>
</comment>
<sequence length="568" mass="64121">MSGRAIATVREDMPSPQHHLDMDKTWMKMGMTADGRISQLYYNGVTLFIQFARAVVDAQGNILCPCLKEHKNMLHVPNGQNITSVQRKVFPKWLKEKVNWLRANKSTEATDELWSLANGPNLLVKEHYGCITNGFRFCTKEVDDRRRSQNSGVLPHGDHEGKMHNYYGHLIKVWEFEYMCENTVILFQCEWYNTGNTGQNGTIRTDKYCTSINVRSRWCQSDPFILPSQAKQVFYLNDTKWGEPWQVVQLVKQRGVFDLPKVGDDEPLDSPQCTDAFQQESMTSGVPIDIEGNIWFRREDVEVEVIAGDGPLHETTENLTDDEVDEEHEIIGEDMNDEAGEDDEISDADMDYDASSFFWVDICTSSKHSRLRCANDNGKRGRADRVGDPDYILSNDEDGHGYNSESDDSFEQEDIEIPLGGLPAQSHTGPQCGATLISERVTRSTPHPSMESQASLPPIAQPQNEVLPENNGEINRPTRGPTQGIQAQRLIDKKGKLPVPIPQLFRAPVGKHAAQLASKIGVEVRTHVTDLGVHRWKAVDESVKAPTLQRIMVNSEYFQQLIFHCSCS</sequence>
<accession>A0ACC0NHM4</accession>
<gene>
    <name evidence="1" type="ORF">RHMOL_Rhmol06G0251200</name>
</gene>
<dbReference type="Proteomes" id="UP001062846">
    <property type="component" value="Chromosome 6"/>
</dbReference>
<keyword evidence="2" id="KW-1185">Reference proteome</keyword>
<proteinExistence type="predicted"/>
<dbReference type="EMBL" id="CM046393">
    <property type="protein sequence ID" value="KAI8552242.1"/>
    <property type="molecule type" value="Genomic_DNA"/>
</dbReference>
<evidence type="ECO:0000313" key="2">
    <source>
        <dbReference type="Proteomes" id="UP001062846"/>
    </source>
</evidence>
<evidence type="ECO:0000313" key="1">
    <source>
        <dbReference type="EMBL" id="KAI8552242.1"/>
    </source>
</evidence>
<reference evidence="1" key="1">
    <citation type="submission" date="2022-02" db="EMBL/GenBank/DDBJ databases">
        <title>Plant Genome Project.</title>
        <authorList>
            <person name="Zhang R.-G."/>
        </authorList>
    </citation>
    <scope>NUCLEOTIDE SEQUENCE</scope>
    <source>
        <strain evidence="1">AT1</strain>
    </source>
</reference>
<name>A0ACC0NHM4_RHOML</name>
<organism evidence="1 2">
    <name type="scientific">Rhododendron molle</name>
    <name type="common">Chinese azalea</name>
    <name type="synonym">Azalea mollis</name>
    <dbReference type="NCBI Taxonomy" id="49168"/>
    <lineage>
        <taxon>Eukaryota</taxon>
        <taxon>Viridiplantae</taxon>
        <taxon>Streptophyta</taxon>
        <taxon>Embryophyta</taxon>
        <taxon>Tracheophyta</taxon>
        <taxon>Spermatophyta</taxon>
        <taxon>Magnoliopsida</taxon>
        <taxon>eudicotyledons</taxon>
        <taxon>Gunneridae</taxon>
        <taxon>Pentapetalae</taxon>
        <taxon>asterids</taxon>
        <taxon>Ericales</taxon>
        <taxon>Ericaceae</taxon>
        <taxon>Ericoideae</taxon>
        <taxon>Rhodoreae</taxon>
        <taxon>Rhododendron</taxon>
    </lineage>
</organism>
<protein>
    <submittedName>
        <fullName evidence="1">Uncharacterized protein</fullName>
    </submittedName>
</protein>